<dbReference type="SMART" id="SM00487">
    <property type="entry name" value="DEXDc"/>
    <property type="match status" value="1"/>
</dbReference>
<keyword evidence="4" id="KW-0934">Plastid</keyword>
<dbReference type="EMBL" id="MLYV02000523">
    <property type="protein sequence ID" value="PSR85837.1"/>
    <property type="molecule type" value="Genomic_DNA"/>
</dbReference>
<keyword evidence="9" id="KW-0694">RNA-binding</keyword>
<feature type="region of interest" description="Disordered" evidence="12">
    <location>
        <begin position="378"/>
        <end position="418"/>
    </location>
</feature>
<dbReference type="CDD" id="cd17917">
    <property type="entry name" value="DEXHc_RHA-like"/>
    <property type="match status" value="1"/>
</dbReference>
<feature type="compositionally biased region" description="Polar residues" evidence="12">
    <location>
        <begin position="38"/>
        <end position="63"/>
    </location>
</feature>
<keyword evidence="7" id="KW-0347">Helicase</keyword>
<dbReference type="Gene3D" id="1.20.120.1080">
    <property type="match status" value="1"/>
</dbReference>
<sequence length="1302" mass="146077">MAKKKKTQLKPVTRGFATTSVPKKIVEPEEAPPASPDTEPTTLQDTAVDKSASNLQLSETGATPSPLFSHEFDPDKAEEQSLQNLVDRFQERTEKEVVRTIKAIEQEKRFARTLPRLDLEPAYIEQILGLILASEPSGSDSHRTITEPEDKVIPRLAATYGVLRRLGFSEGTVDKCLRSIRGVELDQAIEWLHIHAAEEIELSWNQVSDTSESRRLAKLPQTPQSPLASETPITPHTPAFSEYRLNARAASFTPSSQFSHPPSRDDTSLPNRVEQLGVSEGESQGASPVLSPLERRSPSEDSDVTASYVRLKMEIDELTTRRKPSETRDADVLRGLQRRLEGIKQDYLFDVFEAEEAYRIHRDKTDAAALEARLRGVHPHAPKEESPAPSHSKKLPPSVPPIDPDIFDEDSDSDTPGGLLEILQEMPATDTSEQGVTVQIRDIPPPKNWSGQTPRTLLQETVRKMDRYADVRFRAISGMSRARRAAVRIRWDKGKFNEWTMEDIACYDLSQAEQYISTVALHALIFPSTEGFAFGGTSTGNQTSFRLLPPVYRDLWNEFEEKRRADDDAFNRSIWSKLRTILEPKLLESKVNGPTVKPSKGVFERAAPRKTTQSEIPFEQIIAGFEVRQACPSYQEMLSQRNTLPIAAYRQEIISTLETSQILVLSGETGCGKSTQVPSFILEDQLSQGKHCKIYCTEPRRISAISLAQRVSCELGEPPGAVGTLGSLVGYSIRLESNTSKTTRLTFVTNGIALRMLEGGSGQSGQGTAFDEITHIIIDEVHERTIESDFLLIVLKSLLKQRSDLKVILMSATLDAEKIANYFDGCPILQVPGRTYPVEVRYLEDAIEFTQWKLLEDSPYAIRGNDKYSRNKARADWSEDTAFADDDEDEVVHENVNLEQNYSHATAATINLLDERLVPYDLILRLLESICLDESPYSSYSSAILIFMPGMGEIRRLQELLVEHPIFASEEHFKIYPLHSTIASDQQAAVFDIPPPGIRKIVIATNIAETGITIPDITCVIDTGRHREMRFDEKRQLSRLLETFVAKSNAAQRRGRAGRVQRGLCFHLFTKIRYDRKMAEHPDPEMLRLSLSDLALRIKIMKVSLGSSIEDTLSRALDPPSSVNIQRAVAALVEVGALTSTEDITPMGRLLSKMPTDVHLGKFLLIASLFRCLDPALTIAATLNSKSPFLRPFGKEDESNRQKLSFRTDNSDFLTLHNAFSSWRRACANGPSAARKFCRTTYMSHQNLQQIEELRQQFLGSNTLSESERTWNEIAMTVLGKIKPKEERKQETVTLVVNRILQ</sequence>
<evidence type="ECO:0000256" key="12">
    <source>
        <dbReference type="SAM" id="MobiDB-lite"/>
    </source>
</evidence>
<evidence type="ECO:0000259" key="13">
    <source>
        <dbReference type="PROSITE" id="PS51192"/>
    </source>
</evidence>
<protein>
    <recommendedName>
        <fullName evidence="2">RNA helicase</fullName>
        <ecNumber evidence="2">3.6.4.13</ecNumber>
    </recommendedName>
</protein>
<feature type="region of interest" description="Disordered" evidence="12">
    <location>
        <begin position="1"/>
        <end position="66"/>
    </location>
</feature>
<organism evidence="15 16">
    <name type="scientific">Hermanssonia centrifuga</name>
    <dbReference type="NCBI Taxonomy" id="98765"/>
    <lineage>
        <taxon>Eukaryota</taxon>
        <taxon>Fungi</taxon>
        <taxon>Dikarya</taxon>
        <taxon>Basidiomycota</taxon>
        <taxon>Agaricomycotina</taxon>
        <taxon>Agaricomycetes</taxon>
        <taxon>Polyporales</taxon>
        <taxon>Meruliaceae</taxon>
        <taxon>Hermanssonia</taxon>
    </lineage>
</organism>
<dbReference type="CDD" id="cd18791">
    <property type="entry name" value="SF2_C_RHA"/>
    <property type="match status" value="1"/>
</dbReference>
<feature type="domain" description="Helicase C-terminal" evidence="14">
    <location>
        <begin position="922"/>
        <end position="1102"/>
    </location>
</feature>
<evidence type="ECO:0000256" key="7">
    <source>
        <dbReference type="ARBA" id="ARBA00022806"/>
    </source>
</evidence>
<evidence type="ECO:0000256" key="11">
    <source>
        <dbReference type="ARBA" id="ARBA00047984"/>
    </source>
</evidence>
<dbReference type="STRING" id="98765.A0A2R6P5H3"/>
<evidence type="ECO:0000256" key="8">
    <source>
        <dbReference type="ARBA" id="ARBA00022840"/>
    </source>
</evidence>
<dbReference type="Gene3D" id="3.40.50.300">
    <property type="entry name" value="P-loop containing nucleotide triphosphate hydrolases"/>
    <property type="match status" value="2"/>
</dbReference>
<keyword evidence="3" id="KW-0150">Chloroplast</keyword>
<keyword evidence="16" id="KW-1185">Reference proteome</keyword>
<dbReference type="EC" id="3.6.4.13" evidence="2"/>
<comment type="subcellular location">
    <subcellularLocation>
        <location evidence="1">Plastid</location>
        <location evidence="1">Chloroplast</location>
    </subcellularLocation>
</comment>
<evidence type="ECO:0000256" key="6">
    <source>
        <dbReference type="ARBA" id="ARBA00022801"/>
    </source>
</evidence>
<dbReference type="PROSITE" id="PS51194">
    <property type="entry name" value="HELICASE_CTER"/>
    <property type="match status" value="1"/>
</dbReference>
<dbReference type="GO" id="GO:0016787">
    <property type="term" value="F:hydrolase activity"/>
    <property type="evidence" value="ECO:0007669"/>
    <property type="project" value="UniProtKB-KW"/>
</dbReference>
<evidence type="ECO:0000256" key="2">
    <source>
        <dbReference type="ARBA" id="ARBA00012552"/>
    </source>
</evidence>
<dbReference type="SMART" id="SM00490">
    <property type="entry name" value="HELICc"/>
    <property type="match status" value="1"/>
</dbReference>
<comment type="catalytic activity">
    <reaction evidence="11">
        <text>ATP + H2O = ADP + phosphate + H(+)</text>
        <dbReference type="Rhea" id="RHEA:13065"/>
        <dbReference type="ChEBI" id="CHEBI:15377"/>
        <dbReference type="ChEBI" id="CHEBI:15378"/>
        <dbReference type="ChEBI" id="CHEBI:30616"/>
        <dbReference type="ChEBI" id="CHEBI:43474"/>
        <dbReference type="ChEBI" id="CHEBI:456216"/>
        <dbReference type="EC" id="3.6.4.13"/>
    </reaction>
</comment>
<dbReference type="Pfam" id="PF00271">
    <property type="entry name" value="Helicase_C"/>
    <property type="match status" value="1"/>
</dbReference>
<dbReference type="GO" id="GO:0003723">
    <property type="term" value="F:RNA binding"/>
    <property type="evidence" value="ECO:0007669"/>
    <property type="project" value="UniProtKB-KW"/>
</dbReference>
<dbReference type="FunFam" id="3.40.50.300:FF:000500">
    <property type="entry name" value="ATP-dependent RNA helicase DHX29"/>
    <property type="match status" value="1"/>
</dbReference>
<comment type="caution">
    <text evidence="15">The sequence shown here is derived from an EMBL/GenBank/DDBJ whole genome shotgun (WGS) entry which is preliminary data.</text>
</comment>
<reference evidence="15 16" key="1">
    <citation type="submission" date="2018-02" db="EMBL/GenBank/DDBJ databases">
        <title>Genome sequence of the basidiomycete white-rot fungus Phlebia centrifuga.</title>
        <authorList>
            <person name="Granchi Z."/>
            <person name="Peng M."/>
            <person name="de Vries R.P."/>
            <person name="Hilden K."/>
            <person name="Makela M.R."/>
            <person name="Grigoriev I."/>
            <person name="Riley R."/>
        </authorList>
    </citation>
    <scope>NUCLEOTIDE SEQUENCE [LARGE SCALE GENOMIC DNA]</scope>
    <source>
        <strain evidence="15 16">FBCC195</strain>
    </source>
</reference>
<dbReference type="InterPro" id="IPR007502">
    <property type="entry name" value="Helicase-assoc_dom"/>
</dbReference>
<evidence type="ECO:0000256" key="1">
    <source>
        <dbReference type="ARBA" id="ARBA00004229"/>
    </source>
</evidence>
<dbReference type="GO" id="GO:0003724">
    <property type="term" value="F:RNA helicase activity"/>
    <property type="evidence" value="ECO:0007669"/>
    <property type="project" value="UniProtKB-EC"/>
</dbReference>
<dbReference type="GO" id="GO:0005524">
    <property type="term" value="F:ATP binding"/>
    <property type="evidence" value="ECO:0007669"/>
    <property type="project" value="UniProtKB-KW"/>
</dbReference>
<accession>A0A2R6P5H3</accession>
<keyword evidence="8" id="KW-0067">ATP-binding</keyword>
<dbReference type="Pfam" id="PF00270">
    <property type="entry name" value="DEAD"/>
    <property type="match status" value="1"/>
</dbReference>
<dbReference type="Pfam" id="PF21010">
    <property type="entry name" value="HA2_C"/>
    <property type="match status" value="1"/>
</dbReference>
<feature type="region of interest" description="Disordered" evidence="12">
    <location>
        <begin position="278"/>
        <end position="305"/>
    </location>
</feature>
<dbReference type="SMART" id="SM00847">
    <property type="entry name" value="HA2"/>
    <property type="match status" value="1"/>
</dbReference>
<dbReference type="PROSITE" id="PS51192">
    <property type="entry name" value="HELICASE_ATP_BIND_1"/>
    <property type="match status" value="1"/>
</dbReference>
<evidence type="ECO:0000256" key="3">
    <source>
        <dbReference type="ARBA" id="ARBA00022528"/>
    </source>
</evidence>
<name>A0A2R6P5H3_9APHY</name>
<dbReference type="PANTHER" id="PTHR18934:SF145">
    <property type="entry name" value="ATP-DEPENDENT RNA HELICASE DHX57-RELATED"/>
    <property type="match status" value="1"/>
</dbReference>
<keyword evidence="6" id="KW-0378">Hydrolase</keyword>
<dbReference type="FunFam" id="1.20.120.1080:FF:000002">
    <property type="entry name" value="Putative ATP-dependent RNA helicase DHX36"/>
    <property type="match status" value="1"/>
</dbReference>
<dbReference type="InterPro" id="IPR001650">
    <property type="entry name" value="Helicase_C-like"/>
</dbReference>
<evidence type="ECO:0000313" key="15">
    <source>
        <dbReference type="EMBL" id="PSR85837.1"/>
    </source>
</evidence>
<feature type="domain" description="Helicase ATP-binding" evidence="13">
    <location>
        <begin position="654"/>
        <end position="832"/>
    </location>
</feature>
<keyword evidence="5" id="KW-0547">Nucleotide-binding</keyword>
<feature type="compositionally biased region" description="Polar residues" evidence="12">
    <location>
        <begin position="221"/>
        <end position="234"/>
    </location>
</feature>
<dbReference type="Proteomes" id="UP000186601">
    <property type="component" value="Unassembled WGS sequence"/>
</dbReference>
<dbReference type="InterPro" id="IPR027417">
    <property type="entry name" value="P-loop_NTPase"/>
</dbReference>
<proteinExistence type="predicted"/>
<evidence type="ECO:0000256" key="10">
    <source>
        <dbReference type="ARBA" id="ARBA00022946"/>
    </source>
</evidence>
<evidence type="ECO:0000259" key="14">
    <source>
        <dbReference type="PROSITE" id="PS51194"/>
    </source>
</evidence>
<dbReference type="FunFam" id="3.40.50.300:FF:000819">
    <property type="entry name" value="ATP dependent RNA helicase, putative"/>
    <property type="match status" value="1"/>
</dbReference>
<dbReference type="InterPro" id="IPR011545">
    <property type="entry name" value="DEAD/DEAH_box_helicase_dom"/>
</dbReference>
<evidence type="ECO:0000313" key="16">
    <source>
        <dbReference type="Proteomes" id="UP000186601"/>
    </source>
</evidence>
<dbReference type="OrthoDB" id="5600252at2759"/>
<dbReference type="PANTHER" id="PTHR18934">
    <property type="entry name" value="ATP-DEPENDENT RNA HELICASE"/>
    <property type="match status" value="1"/>
</dbReference>
<dbReference type="SUPFAM" id="SSF52540">
    <property type="entry name" value="P-loop containing nucleoside triphosphate hydrolases"/>
    <property type="match status" value="1"/>
</dbReference>
<evidence type="ECO:0000256" key="9">
    <source>
        <dbReference type="ARBA" id="ARBA00022884"/>
    </source>
</evidence>
<feature type="region of interest" description="Disordered" evidence="12">
    <location>
        <begin position="213"/>
        <end position="238"/>
    </location>
</feature>
<gene>
    <name evidence="15" type="ORF">PHLCEN_2v5313</name>
</gene>
<dbReference type="InterPro" id="IPR014001">
    <property type="entry name" value="Helicase_ATP-bd"/>
</dbReference>
<keyword evidence="10" id="KW-0809">Transit peptide</keyword>
<evidence type="ECO:0000256" key="5">
    <source>
        <dbReference type="ARBA" id="ARBA00022741"/>
    </source>
</evidence>
<evidence type="ECO:0000256" key="4">
    <source>
        <dbReference type="ARBA" id="ARBA00022640"/>
    </source>
</evidence>